<dbReference type="UniPathway" id="UPA00356">
    <property type="reaction ID" value="UER00440"/>
</dbReference>
<feature type="active site" description="Proton acceptor" evidence="4">
    <location>
        <position position="163"/>
    </location>
</feature>
<dbReference type="PANTHER" id="PTHR43103">
    <property type="entry name" value="NUCLEOSIDE-DIPHOSPHATE-SUGAR EPIMERASE"/>
    <property type="match status" value="1"/>
</dbReference>
<feature type="binding site" evidence="4">
    <location>
        <position position="206"/>
    </location>
    <ligand>
        <name>substrate</name>
    </ligand>
</feature>
<comment type="domain">
    <text evidence="4">Contains a large N-terminal NADP-binding domain, and a smaller C-terminal substrate-binding domain.</text>
</comment>
<evidence type="ECO:0000256" key="2">
    <source>
        <dbReference type="ARBA" id="ARBA00023235"/>
    </source>
</evidence>
<dbReference type="SUPFAM" id="SSF51735">
    <property type="entry name" value="NAD(P)-binding Rossmann-fold domains"/>
    <property type="match status" value="1"/>
</dbReference>
<feature type="active site" description="Proton acceptor" evidence="4">
    <location>
        <position position="204"/>
    </location>
</feature>
<feature type="binding site" evidence="4">
    <location>
        <begin position="10"/>
        <end position="11"/>
    </location>
    <ligand>
        <name>NADP(+)</name>
        <dbReference type="ChEBI" id="CHEBI:58349"/>
    </ligand>
</feature>
<comment type="function">
    <text evidence="4">Catalyzes the interconversion between ADP-D-glycero-beta-D-manno-heptose and ADP-L-glycero-beta-D-manno-heptose via an epimerization at carbon 6 of the heptose.</text>
</comment>
<feature type="binding site" evidence="4">
    <location>
        <begin position="227"/>
        <end position="230"/>
    </location>
    <ligand>
        <name>substrate</name>
    </ligand>
</feature>
<dbReference type="Proteomes" id="UP000315037">
    <property type="component" value="Unassembled WGS sequence"/>
</dbReference>
<evidence type="ECO:0000313" key="6">
    <source>
        <dbReference type="EMBL" id="TPW34038.1"/>
    </source>
</evidence>
<evidence type="ECO:0000313" key="7">
    <source>
        <dbReference type="Proteomes" id="UP000315037"/>
    </source>
</evidence>
<reference evidence="6 7" key="1">
    <citation type="submission" date="2019-03" db="EMBL/GenBank/DDBJ databases">
        <title>The complete genome sequence of Neokomagataea sp. Jb2 NBRC113641.</title>
        <authorList>
            <person name="Chua K.-O."/>
            <person name="Chan K.-G."/>
            <person name="See-Too W.-S."/>
        </authorList>
    </citation>
    <scope>NUCLEOTIDE SEQUENCE [LARGE SCALE GENOMIC DNA]</scope>
    <source>
        <strain evidence="6 7">Jb2</strain>
    </source>
</reference>
<feature type="binding site" evidence="4">
    <location>
        <begin position="75"/>
        <end position="79"/>
    </location>
    <ligand>
        <name>NADP(+)</name>
        <dbReference type="ChEBI" id="CHEBI:58349"/>
    </ligand>
</feature>
<dbReference type="PANTHER" id="PTHR43103:SF3">
    <property type="entry name" value="ADP-L-GLYCERO-D-MANNO-HEPTOSE-6-EPIMERASE"/>
    <property type="match status" value="1"/>
</dbReference>
<dbReference type="InterPro" id="IPR001509">
    <property type="entry name" value="Epimerase_deHydtase"/>
</dbReference>
<dbReference type="NCBIfam" id="TIGR02197">
    <property type="entry name" value="heptose_epim"/>
    <property type="match status" value="1"/>
</dbReference>
<dbReference type="Gene3D" id="3.40.50.720">
    <property type="entry name" value="NAD(P)-binding Rossmann-like Domain"/>
    <property type="match status" value="1"/>
</dbReference>
<feature type="binding site" evidence="4">
    <location>
        <position position="37"/>
    </location>
    <ligand>
        <name>NADP(+)</name>
        <dbReference type="ChEBI" id="CHEBI:58349"/>
    </ligand>
</feature>
<dbReference type="InterPro" id="IPR011912">
    <property type="entry name" value="Heptose_epim"/>
</dbReference>
<comment type="similarity">
    <text evidence="4">Belongs to the NAD(P)-dependent epimerase/dehydratase family. HldD subfamily.</text>
</comment>
<feature type="binding site" evidence="4">
    <location>
        <position position="241"/>
    </location>
    <ligand>
        <name>substrate</name>
    </ligand>
</feature>
<dbReference type="Gene3D" id="3.90.25.10">
    <property type="entry name" value="UDP-galactose 4-epimerase, domain 1"/>
    <property type="match status" value="1"/>
</dbReference>
<dbReference type="GO" id="GO:0050661">
    <property type="term" value="F:NADP binding"/>
    <property type="evidence" value="ECO:0007669"/>
    <property type="project" value="InterPro"/>
</dbReference>
<keyword evidence="7" id="KW-1185">Reference proteome</keyword>
<comment type="cofactor">
    <cofactor evidence="4">
        <name>NADP(+)</name>
        <dbReference type="ChEBI" id="CHEBI:58349"/>
    </cofactor>
    <text evidence="4">Binds 1 NADP(+) per subunit.</text>
</comment>
<comment type="catalytic activity">
    <reaction evidence="4">
        <text>ADP-D-glycero-beta-D-manno-heptose = ADP-L-glycero-beta-D-manno-heptose</text>
        <dbReference type="Rhea" id="RHEA:17577"/>
        <dbReference type="ChEBI" id="CHEBI:59967"/>
        <dbReference type="ChEBI" id="CHEBI:61506"/>
        <dbReference type="EC" id="5.1.3.20"/>
    </reaction>
</comment>
<dbReference type="EC" id="5.1.3.20" evidence="4"/>
<evidence type="ECO:0000256" key="1">
    <source>
        <dbReference type="ARBA" id="ARBA00022857"/>
    </source>
</evidence>
<name>A0A506UL40_9PROT</name>
<comment type="caution">
    <text evidence="4">Lacks conserved residue(s) required for the propagation of feature annotation.</text>
</comment>
<dbReference type="GO" id="GO:0005975">
    <property type="term" value="P:carbohydrate metabolic process"/>
    <property type="evidence" value="ECO:0007669"/>
    <property type="project" value="UniProtKB-UniRule"/>
</dbReference>
<dbReference type="Pfam" id="PF01370">
    <property type="entry name" value="Epimerase"/>
    <property type="match status" value="1"/>
</dbReference>
<comment type="caution">
    <text evidence="6">The sequence shown here is derived from an EMBL/GenBank/DDBJ whole genome shotgun (WGS) entry which is preliminary data.</text>
</comment>
<feature type="binding site" evidence="4">
    <location>
        <begin position="30"/>
        <end position="31"/>
    </location>
    <ligand>
        <name>NADP(+)</name>
        <dbReference type="ChEBI" id="CHEBI:58349"/>
    </ligand>
</feature>
<dbReference type="EMBL" id="SORZ01000002">
    <property type="protein sequence ID" value="TPW34038.1"/>
    <property type="molecule type" value="Genomic_DNA"/>
</dbReference>
<feature type="binding site" evidence="4">
    <location>
        <position position="196"/>
    </location>
    <ligand>
        <name>NADP(+)</name>
        <dbReference type="ChEBI" id="CHEBI:58349"/>
    </ligand>
</feature>
<comment type="subunit">
    <text evidence="4">Homopentamer.</text>
</comment>
<feature type="binding site" evidence="4">
    <location>
        <position position="204"/>
    </location>
    <ligand>
        <name>NADP(+)</name>
        <dbReference type="ChEBI" id="CHEBI:58349"/>
    </ligand>
</feature>
<feature type="binding site" evidence="4">
    <location>
        <position position="167"/>
    </location>
    <ligand>
        <name>NADP(+)</name>
        <dbReference type="ChEBI" id="CHEBI:58349"/>
    </ligand>
</feature>
<proteinExistence type="inferred from homology"/>
<organism evidence="6 7">
    <name type="scientific">Oecophyllibacter saccharovorans</name>
    <dbReference type="NCBI Taxonomy" id="2558360"/>
    <lineage>
        <taxon>Bacteria</taxon>
        <taxon>Pseudomonadati</taxon>
        <taxon>Pseudomonadota</taxon>
        <taxon>Alphaproteobacteria</taxon>
        <taxon>Acetobacterales</taxon>
        <taxon>Acetobacteraceae</taxon>
        <taxon>Oecophyllibacter</taxon>
    </lineage>
</organism>
<dbReference type="RefSeq" id="WP_165600717.1">
    <property type="nucleotide sequence ID" value="NZ_SORZ01000002.1"/>
</dbReference>
<feature type="domain" description="NAD-dependent epimerase/dehydratase" evidence="5">
    <location>
        <begin position="2"/>
        <end position="269"/>
    </location>
</feature>
<dbReference type="GO" id="GO:0008712">
    <property type="term" value="F:ADP-glyceromanno-heptose 6-epimerase activity"/>
    <property type="evidence" value="ECO:0007669"/>
    <property type="project" value="UniProtKB-UniRule"/>
</dbReference>
<keyword evidence="2 4" id="KW-0413">Isomerase</keyword>
<dbReference type="GO" id="GO:0097171">
    <property type="term" value="P:ADP-L-glycero-beta-D-manno-heptose biosynthetic process"/>
    <property type="evidence" value="ECO:0007669"/>
    <property type="project" value="UniProtKB-UniPathway"/>
</dbReference>
<feature type="binding site" evidence="4">
    <location>
        <position position="306"/>
    </location>
    <ligand>
        <name>substrate</name>
    </ligand>
</feature>
<comment type="pathway">
    <text evidence="4">Nucleotide-sugar biosynthesis; ADP-L-glycero-beta-D-manno-heptose biosynthesis; ADP-L-glycero-beta-D-manno-heptose from D-glycero-beta-D-manno-heptose 7-phosphate: step 4/4.</text>
</comment>
<accession>A0A506UL40</accession>
<gene>
    <name evidence="6" type="primary">rfaD</name>
    <name evidence="4" type="synonym">hldD</name>
    <name evidence="6" type="ORF">E3202_05645</name>
</gene>
<evidence type="ECO:0000256" key="4">
    <source>
        <dbReference type="HAMAP-Rule" id="MF_01601"/>
    </source>
</evidence>
<evidence type="ECO:0000259" key="5">
    <source>
        <dbReference type="Pfam" id="PF01370"/>
    </source>
</evidence>
<feature type="binding site" evidence="4">
    <location>
        <position position="195"/>
    </location>
    <ligand>
        <name>substrate</name>
    </ligand>
</feature>
<keyword evidence="3 4" id="KW-0119">Carbohydrate metabolism</keyword>
<dbReference type="InterPro" id="IPR036291">
    <property type="entry name" value="NAD(P)-bd_dom_sf"/>
</dbReference>
<keyword evidence="1 4" id="KW-0521">NADP</keyword>
<dbReference type="AlphaFoldDB" id="A0A506UL40"/>
<protein>
    <recommendedName>
        <fullName evidence="4">ADP-L-glycero-D-manno-heptose-6-epimerase</fullName>
        <ecNumber evidence="4">5.1.3.20</ecNumber>
    </recommendedName>
    <alternativeName>
        <fullName evidence="4">ADP-L-glycero-beta-D-manno-heptose-6-epimerase</fullName>
        <shortName evidence="4">ADP-glyceromanno-heptose 6-epimerase</shortName>
        <shortName evidence="4">ADP-hep 6-epimerase</shortName>
        <shortName evidence="4">AGME</shortName>
    </alternativeName>
</protein>
<evidence type="ECO:0000256" key="3">
    <source>
        <dbReference type="ARBA" id="ARBA00023277"/>
    </source>
</evidence>
<dbReference type="HAMAP" id="MF_01601">
    <property type="entry name" value="Heptose_epimerase"/>
    <property type="match status" value="1"/>
</dbReference>
<sequence>MMIVTGGAGFIGSCLQAALFRRGEDTVVVDHLGQQGKWRNLAAHPPSEIVSPQALEGFLETLRAHGRKPRALLHLGAISATTARDGDLVWQTNVALSQRLWQWCAQMEVPFIYASSAATYGNGACGAANPAGHETAEEAGAHGPTAFQDGLAGVPGLRPLNLYGWSKQAFDLWVRTTLERGDPSPPQWAGLKFFNVYGPNEYHKQEMVSVVKVKYDEVRAGRPVTLFRSDRAGLADGHQRRDFIWVGDAVRVMLWLLDHPQVSGLFNCGTGAARTYLDLARLTCRAAGRPEDIAFVPMPEKLQGQYQSYTCADLTRLRAAGYTAPFTSLEDGISMYVEQFLMRGSQACLDDPSQGAARWAGGYL</sequence>